<dbReference type="Gene3D" id="3.30.160.60">
    <property type="entry name" value="Classic Zinc Finger"/>
    <property type="match status" value="3"/>
</dbReference>
<evidence type="ECO:0000256" key="7">
    <source>
        <dbReference type="ARBA" id="ARBA00023163"/>
    </source>
</evidence>
<keyword evidence="5" id="KW-0862">Zinc</keyword>
<evidence type="ECO:0000256" key="8">
    <source>
        <dbReference type="ARBA" id="ARBA00023242"/>
    </source>
</evidence>
<evidence type="ECO:0000313" key="12">
    <source>
        <dbReference type="EMBL" id="KAH3802228.1"/>
    </source>
</evidence>
<evidence type="ECO:0000256" key="10">
    <source>
        <dbReference type="SAM" id="MobiDB-lite"/>
    </source>
</evidence>
<dbReference type="SMART" id="SM00355">
    <property type="entry name" value="ZnF_C2H2"/>
    <property type="match status" value="2"/>
</dbReference>
<proteinExistence type="predicted"/>
<name>A0A9D4FS46_DREPO</name>
<protein>
    <recommendedName>
        <fullName evidence="11">C2H2-type domain-containing protein</fullName>
    </recommendedName>
</protein>
<dbReference type="GO" id="GO:0000981">
    <property type="term" value="F:DNA-binding transcription factor activity, RNA polymerase II-specific"/>
    <property type="evidence" value="ECO:0007669"/>
    <property type="project" value="TreeGrafter"/>
</dbReference>
<keyword evidence="3" id="KW-0677">Repeat</keyword>
<dbReference type="Proteomes" id="UP000828390">
    <property type="component" value="Unassembled WGS sequence"/>
</dbReference>
<dbReference type="InterPro" id="IPR036236">
    <property type="entry name" value="Znf_C2H2_sf"/>
</dbReference>
<evidence type="ECO:0000256" key="1">
    <source>
        <dbReference type="ARBA" id="ARBA00004123"/>
    </source>
</evidence>
<dbReference type="PROSITE" id="PS50157">
    <property type="entry name" value="ZINC_FINGER_C2H2_2"/>
    <property type="match status" value="2"/>
</dbReference>
<dbReference type="GO" id="GO:0008270">
    <property type="term" value="F:zinc ion binding"/>
    <property type="evidence" value="ECO:0007669"/>
    <property type="project" value="UniProtKB-KW"/>
</dbReference>
<gene>
    <name evidence="12" type="ORF">DPMN_155901</name>
</gene>
<evidence type="ECO:0000256" key="5">
    <source>
        <dbReference type="ARBA" id="ARBA00022833"/>
    </source>
</evidence>
<dbReference type="AlphaFoldDB" id="A0A9D4FS46"/>
<dbReference type="Pfam" id="PF00096">
    <property type="entry name" value="zf-C2H2"/>
    <property type="match status" value="1"/>
</dbReference>
<comment type="subcellular location">
    <subcellularLocation>
        <location evidence="1">Nucleus</location>
    </subcellularLocation>
</comment>
<dbReference type="FunFam" id="3.30.160.60:FF:001289">
    <property type="entry name" value="Zinc finger protein 574"/>
    <property type="match status" value="1"/>
</dbReference>
<keyword evidence="7" id="KW-0804">Transcription</keyword>
<organism evidence="12 13">
    <name type="scientific">Dreissena polymorpha</name>
    <name type="common">Zebra mussel</name>
    <name type="synonym">Mytilus polymorpha</name>
    <dbReference type="NCBI Taxonomy" id="45954"/>
    <lineage>
        <taxon>Eukaryota</taxon>
        <taxon>Metazoa</taxon>
        <taxon>Spiralia</taxon>
        <taxon>Lophotrochozoa</taxon>
        <taxon>Mollusca</taxon>
        <taxon>Bivalvia</taxon>
        <taxon>Autobranchia</taxon>
        <taxon>Heteroconchia</taxon>
        <taxon>Euheterodonta</taxon>
        <taxon>Imparidentia</taxon>
        <taxon>Neoheterodontei</taxon>
        <taxon>Myida</taxon>
        <taxon>Dreissenoidea</taxon>
        <taxon>Dreissenidae</taxon>
        <taxon>Dreissena</taxon>
    </lineage>
</organism>
<reference evidence="12" key="2">
    <citation type="submission" date="2020-11" db="EMBL/GenBank/DDBJ databases">
        <authorList>
            <person name="McCartney M.A."/>
            <person name="Auch B."/>
            <person name="Kono T."/>
            <person name="Mallez S."/>
            <person name="Becker A."/>
            <person name="Gohl D.M."/>
            <person name="Silverstein K.A.T."/>
            <person name="Koren S."/>
            <person name="Bechman K.B."/>
            <person name="Herman A."/>
            <person name="Abrahante J.E."/>
            <person name="Garbe J."/>
        </authorList>
    </citation>
    <scope>NUCLEOTIDE SEQUENCE</scope>
    <source>
        <strain evidence="12">Duluth1</strain>
        <tissue evidence="12">Whole animal</tissue>
    </source>
</reference>
<feature type="domain" description="C2H2-type" evidence="11">
    <location>
        <begin position="53"/>
        <end position="80"/>
    </location>
</feature>
<comment type="caution">
    <text evidence="12">The sequence shown here is derived from an EMBL/GenBank/DDBJ whole genome shotgun (WGS) entry which is preliminary data.</text>
</comment>
<dbReference type="InterPro" id="IPR013087">
    <property type="entry name" value="Znf_C2H2_type"/>
</dbReference>
<evidence type="ECO:0000259" key="11">
    <source>
        <dbReference type="PROSITE" id="PS50157"/>
    </source>
</evidence>
<keyword evidence="8" id="KW-0539">Nucleus</keyword>
<accession>A0A9D4FS46</accession>
<sequence>MSAEASPREKNVSIPLPASNGPRPYRCEICQRSFREVATLRKHEQLHRADRPYVCQTCGKSFLWSSNLKVHERVHTGERPYKCKICHRYVRALNML</sequence>
<evidence type="ECO:0000256" key="2">
    <source>
        <dbReference type="ARBA" id="ARBA00022723"/>
    </source>
</evidence>
<feature type="compositionally biased region" description="Basic and acidic residues" evidence="10">
    <location>
        <begin position="1"/>
        <end position="11"/>
    </location>
</feature>
<dbReference type="PROSITE" id="PS00028">
    <property type="entry name" value="ZINC_FINGER_C2H2_1"/>
    <property type="match status" value="2"/>
</dbReference>
<evidence type="ECO:0000313" key="13">
    <source>
        <dbReference type="Proteomes" id="UP000828390"/>
    </source>
</evidence>
<keyword evidence="6" id="KW-0805">Transcription regulation</keyword>
<dbReference type="EMBL" id="JAIWYP010000007">
    <property type="protein sequence ID" value="KAH3802228.1"/>
    <property type="molecule type" value="Genomic_DNA"/>
</dbReference>
<dbReference type="FunFam" id="3.30.160.60:FF:001730">
    <property type="entry name" value="zinc finger protein 660"/>
    <property type="match status" value="1"/>
</dbReference>
<keyword evidence="2" id="KW-0479">Metal-binding</keyword>
<dbReference type="GO" id="GO:0000977">
    <property type="term" value="F:RNA polymerase II transcription regulatory region sequence-specific DNA binding"/>
    <property type="evidence" value="ECO:0007669"/>
    <property type="project" value="TreeGrafter"/>
</dbReference>
<dbReference type="PANTHER" id="PTHR14196:SF12">
    <property type="entry name" value="ZINC FINGER PROTEIN 208-LIKE"/>
    <property type="match status" value="1"/>
</dbReference>
<dbReference type="GO" id="GO:0005634">
    <property type="term" value="C:nucleus"/>
    <property type="evidence" value="ECO:0007669"/>
    <property type="project" value="UniProtKB-SubCell"/>
</dbReference>
<keyword evidence="13" id="KW-1185">Reference proteome</keyword>
<dbReference type="Pfam" id="PF13894">
    <property type="entry name" value="zf-C2H2_4"/>
    <property type="match status" value="1"/>
</dbReference>
<dbReference type="PANTHER" id="PTHR14196">
    <property type="entry name" value="ODD-SKIPPED - RELATED"/>
    <property type="match status" value="1"/>
</dbReference>
<feature type="region of interest" description="Disordered" evidence="10">
    <location>
        <begin position="1"/>
        <end position="23"/>
    </location>
</feature>
<dbReference type="InterPro" id="IPR050717">
    <property type="entry name" value="C2H2-ZF_Transcription_Reg"/>
</dbReference>
<reference evidence="12" key="1">
    <citation type="journal article" date="2019" name="bioRxiv">
        <title>The Genome of the Zebra Mussel, Dreissena polymorpha: A Resource for Invasive Species Research.</title>
        <authorList>
            <person name="McCartney M.A."/>
            <person name="Auch B."/>
            <person name="Kono T."/>
            <person name="Mallez S."/>
            <person name="Zhang Y."/>
            <person name="Obille A."/>
            <person name="Becker A."/>
            <person name="Abrahante J.E."/>
            <person name="Garbe J."/>
            <person name="Badalamenti J.P."/>
            <person name="Herman A."/>
            <person name="Mangelson H."/>
            <person name="Liachko I."/>
            <person name="Sullivan S."/>
            <person name="Sone E.D."/>
            <person name="Koren S."/>
            <person name="Silverstein K.A.T."/>
            <person name="Beckman K.B."/>
            <person name="Gohl D.M."/>
        </authorList>
    </citation>
    <scope>NUCLEOTIDE SEQUENCE</scope>
    <source>
        <strain evidence="12">Duluth1</strain>
        <tissue evidence="12">Whole animal</tissue>
    </source>
</reference>
<evidence type="ECO:0000256" key="9">
    <source>
        <dbReference type="PROSITE-ProRule" id="PRU00042"/>
    </source>
</evidence>
<keyword evidence="4 9" id="KW-0863">Zinc-finger</keyword>
<evidence type="ECO:0000256" key="3">
    <source>
        <dbReference type="ARBA" id="ARBA00022737"/>
    </source>
</evidence>
<evidence type="ECO:0000256" key="4">
    <source>
        <dbReference type="ARBA" id="ARBA00022771"/>
    </source>
</evidence>
<evidence type="ECO:0000256" key="6">
    <source>
        <dbReference type="ARBA" id="ARBA00023015"/>
    </source>
</evidence>
<feature type="domain" description="C2H2-type" evidence="11">
    <location>
        <begin position="25"/>
        <end position="52"/>
    </location>
</feature>
<dbReference type="SUPFAM" id="SSF57667">
    <property type="entry name" value="beta-beta-alpha zinc fingers"/>
    <property type="match status" value="1"/>
</dbReference>